<dbReference type="InterPro" id="IPR050482">
    <property type="entry name" value="Sensor_HK_TwoCompSys"/>
</dbReference>
<evidence type="ECO:0000313" key="7">
    <source>
        <dbReference type="EMBL" id="UXP34053.1"/>
    </source>
</evidence>
<organism evidence="7 8">
    <name type="scientific">Reichenbachiella agarivorans</name>
    <dbReference type="NCBI Taxonomy" id="2979464"/>
    <lineage>
        <taxon>Bacteria</taxon>
        <taxon>Pseudomonadati</taxon>
        <taxon>Bacteroidota</taxon>
        <taxon>Cytophagia</taxon>
        <taxon>Cytophagales</taxon>
        <taxon>Reichenbachiellaceae</taxon>
        <taxon>Reichenbachiella</taxon>
    </lineage>
</organism>
<dbReference type="Gene3D" id="3.30.565.10">
    <property type="entry name" value="Histidine kinase-like ATPase, C-terminal domain"/>
    <property type="match status" value="1"/>
</dbReference>
<dbReference type="Gene3D" id="1.20.5.1930">
    <property type="match status" value="1"/>
</dbReference>
<dbReference type="EMBL" id="CP106679">
    <property type="protein sequence ID" value="UXP34053.1"/>
    <property type="molecule type" value="Genomic_DNA"/>
</dbReference>
<keyword evidence="8" id="KW-1185">Reference proteome</keyword>
<evidence type="ECO:0000256" key="1">
    <source>
        <dbReference type="ARBA" id="ARBA00022679"/>
    </source>
</evidence>
<dbReference type="Proteomes" id="UP001065174">
    <property type="component" value="Chromosome"/>
</dbReference>
<feature type="repeat" description="TPR" evidence="4">
    <location>
        <begin position="233"/>
        <end position="266"/>
    </location>
</feature>
<keyword evidence="5" id="KW-0175">Coiled coil</keyword>
<dbReference type="RefSeq" id="WP_262311479.1">
    <property type="nucleotide sequence ID" value="NZ_CP106679.1"/>
</dbReference>
<keyword evidence="3" id="KW-0902">Two-component regulatory system</keyword>
<dbReference type="SUPFAM" id="SSF55874">
    <property type="entry name" value="ATPase domain of HSP90 chaperone/DNA topoisomerase II/histidine kinase"/>
    <property type="match status" value="1"/>
</dbReference>
<dbReference type="PROSITE" id="PS50005">
    <property type="entry name" value="TPR"/>
    <property type="match status" value="3"/>
</dbReference>
<keyword evidence="1" id="KW-0808">Transferase</keyword>
<dbReference type="Pfam" id="PF13181">
    <property type="entry name" value="TPR_8"/>
    <property type="match status" value="1"/>
</dbReference>
<dbReference type="SMART" id="SM00028">
    <property type="entry name" value="TPR"/>
    <property type="match status" value="6"/>
</dbReference>
<dbReference type="PROSITE" id="PS50293">
    <property type="entry name" value="TPR_REGION"/>
    <property type="match status" value="1"/>
</dbReference>
<evidence type="ECO:0000256" key="4">
    <source>
        <dbReference type="PROSITE-ProRule" id="PRU00339"/>
    </source>
</evidence>
<evidence type="ECO:0000256" key="5">
    <source>
        <dbReference type="SAM" id="Coils"/>
    </source>
</evidence>
<dbReference type="PANTHER" id="PTHR24421">
    <property type="entry name" value="NITRATE/NITRITE SENSOR PROTEIN NARX-RELATED"/>
    <property type="match status" value="1"/>
</dbReference>
<name>A0ABY6CU91_9BACT</name>
<keyword evidence="2" id="KW-0418">Kinase</keyword>
<dbReference type="SUPFAM" id="SSF48452">
    <property type="entry name" value="TPR-like"/>
    <property type="match status" value="2"/>
</dbReference>
<evidence type="ECO:0000313" key="8">
    <source>
        <dbReference type="Proteomes" id="UP001065174"/>
    </source>
</evidence>
<dbReference type="Pfam" id="PF13374">
    <property type="entry name" value="TPR_10"/>
    <property type="match status" value="1"/>
</dbReference>
<dbReference type="InterPro" id="IPR005467">
    <property type="entry name" value="His_kinase_dom"/>
</dbReference>
<evidence type="ECO:0000256" key="3">
    <source>
        <dbReference type="ARBA" id="ARBA00023012"/>
    </source>
</evidence>
<protein>
    <submittedName>
        <fullName evidence="7">Tetratricopeptide repeat protein</fullName>
    </submittedName>
</protein>
<proteinExistence type="predicted"/>
<dbReference type="InterPro" id="IPR011990">
    <property type="entry name" value="TPR-like_helical_dom_sf"/>
</dbReference>
<dbReference type="InterPro" id="IPR003594">
    <property type="entry name" value="HATPase_dom"/>
</dbReference>
<evidence type="ECO:0000259" key="6">
    <source>
        <dbReference type="PROSITE" id="PS50109"/>
    </source>
</evidence>
<feature type="repeat" description="TPR" evidence="4">
    <location>
        <begin position="153"/>
        <end position="186"/>
    </location>
</feature>
<dbReference type="CDD" id="cd16917">
    <property type="entry name" value="HATPase_UhpB-NarQ-NarX-like"/>
    <property type="match status" value="1"/>
</dbReference>
<dbReference type="InterPro" id="IPR019734">
    <property type="entry name" value="TPR_rpt"/>
</dbReference>
<evidence type="ECO:0000256" key="2">
    <source>
        <dbReference type="ARBA" id="ARBA00022777"/>
    </source>
</evidence>
<feature type="coiled-coil region" evidence="5">
    <location>
        <begin position="307"/>
        <end position="352"/>
    </location>
</feature>
<reference evidence="7" key="1">
    <citation type="submission" date="2022-09" db="EMBL/GenBank/DDBJ databases">
        <title>Comparative genomics and taxonomic characterization of three novel marine species of genus Reichenbachiella exhibiting antioxidant and polysaccharide degradation activities.</title>
        <authorList>
            <person name="Muhammad N."/>
            <person name="Lee Y.-J."/>
            <person name="Ko J."/>
            <person name="Kim S.-G."/>
        </authorList>
    </citation>
    <scope>NUCLEOTIDE SEQUENCE</scope>
    <source>
        <strain evidence="7">BKB1-1</strain>
    </source>
</reference>
<dbReference type="PROSITE" id="PS50109">
    <property type="entry name" value="HIS_KIN"/>
    <property type="match status" value="1"/>
</dbReference>
<dbReference type="Pfam" id="PF07730">
    <property type="entry name" value="HisKA_3"/>
    <property type="match status" value="1"/>
</dbReference>
<dbReference type="InterPro" id="IPR011712">
    <property type="entry name" value="Sig_transdc_His_kin_sub3_dim/P"/>
</dbReference>
<dbReference type="SMART" id="SM00387">
    <property type="entry name" value="HATPase_c"/>
    <property type="match status" value="1"/>
</dbReference>
<dbReference type="Pfam" id="PF02518">
    <property type="entry name" value="HATPase_c"/>
    <property type="match status" value="1"/>
</dbReference>
<feature type="repeat" description="TPR" evidence="4">
    <location>
        <begin position="116"/>
        <end position="149"/>
    </location>
</feature>
<keyword evidence="4" id="KW-0802">TPR repeat</keyword>
<dbReference type="PANTHER" id="PTHR24421:SF55">
    <property type="entry name" value="SENSOR HISTIDINE KINASE YDFH"/>
    <property type="match status" value="1"/>
</dbReference>
<dbReference type="InterPro" id="IPR036890">
    <property type="entry name" value="HATPase_C_sf"/>
</dbReference>
<dbReference type="Pfam" id="PF13424">
    <property type="entry name" value="TPR_12"/>
    <property type="match status" value="1"/>
</dbReference>
<accession>A0ABY6CU91</accession>
<sequence>MIASAAQMNHDPDSMISLLQHCIQLSAKNQYISGLANSHFHLGELYYNVSDRINSMKHLQEAQVFFEDLDDQSHLMLLHKMKGNIYGAMIDPTTAMEEYKIALAIAEKLSSNDQALKIKNNIGIIYQEQGHYQEAERYFRESLSMEPSLSTQIAVLGNIGLTKQKQNNFDSALYYYEEALLLAQQSQDSVSMYAIVDYLTSLYWKESMPEKALIYCLDLVDYHRNTQNEWALIHAYNMLGLIYHELRDYQRSESYYEMSLVLAHKYQSKNEAFILANMAFNEAAAGKYEEAYNHLFTHLSVKDTLFSLEKSRQLEEALAQYESEKKEKEIAVLQAEQKLHEANLEKQQLIRNTALGGSVLLLISSVLLISIYAQKLKTNKILAEKNEEINQRNIKTLLKENEIANIKASLEGQEKERMRIARELHDGVAGSLAAVKLNLESMLDSNSSPALLKKAISDVNFTYQEVRTLSHNLSPYKVLKAPFVQLVRDYVHEMAESSGIDIRFVASGNLSFHELSDPLKIEIYRILQELVINLIKHSQAQYAEVVLTKNDLDINLIVEDEGIGFDPKRKHKGIGYDNIYHRVEILKGKIQIDSVKGRGTIVNIDLPLPIQNEETLSS</sequence>
<feature type="domain" description="Histidine kinase" evidence="6">
    <location>
        <begin position="419"/>
        <end position="610"/>
    </location>
</feature>
<dbReference type="Gene3D" id="1.25.40.10">
    <property type="entry name" value="Tetratricopeptide repeat domain"/>
    <property type="match status" value="2"/>
</dbReference>
<gene>
    <name evidence="7" type="ORF">N6H18_08865</name>
</gene>